<keyword evidence="1" id="KW-0812">Transmembrane</keyword>
<dbReference type="Proteomes" id="UP001139011">
    <property type="component" value="Unassembled WGS sequence"/>
</dbReference>
<accession>A0A9X1X7G1</accession>
<evidence type="ECO:0000313" key="2">
    <source>
        <dbReference type="EMBL" id="MCK6255532.1"/>
    </source>
</evidence>
<sequence length="125" mass="13858">MFDDPAGDFMFQFGPIFIGIIFVIIISVIIIGIVSSLSQWNKNNNSPKLSVKAKVVTKRTSIRGGGETSAHNDYYVTFQVESGDRMELEVKGNEFGMLVEGDTGELSFQGTRYLGFSRDVQAEIH</sequence>
<dbReference type="AlphaFoldDB" id="A0A9X1X7G1"/>
<organism evidence="2 3">
    <name type="scientific">Fictibacillus marinisediminis</name>
    <dbReference type="NCBI Taxonomy" id="2878389"/>
    <lineage>
        <taxon>Bacteria</taxon>
        <taxon>Bacillati</taxon>
        <taxon>Bacillota</taxon>
        <taxon>Bacilli</taxon>
        <taxon>Bacillales</taxon>
        <taxon>Fictibacillaceae</taxon>
        <taxon>Fictibacillus</taxon>
    </lineage>
</organism>
<gene>
    <name evidence="2" type="ORF">LCY76_02700</name>
</gene>
<feature type="transmembrane region" description="Helical" evidence="1">
    <location>
        <begin position="12"/>
        <end position="34"/>
    </location>
</feature>
<keyword evidence="1" id="KW-1133">Transmembrane helix</keyword>
<keyword evidence="1" id="KW-0472">Membrane</keyword>
<evidence type="ECO:0000313" key="3">
    <source>
        <dbReference type="Proteomes" id="UP001139011"/>
    </source>
</evidence>
<proteinExistence type="predicted"/>
<name>A0A9X1X7G1_9BACL</name>
<dbReference type="Gene3D" id="2.40.50.660">
    <property type="match status" value="1"/>
</dbReference>
<keyword evidence="3" id="KW-1185">Reference proteome</keyword>
<reference evidence="2" key="1">
    <citation type="submission" date="2021-09" db="EMBL/GenBank/DDBJ databases">
        <title>Genome analysis of Fictibacillus sp. KIGAM418 isolated from marine sediment.</title>
        <authorList>
            <person name="Seo M.-J."/>
            <person name="Cho E.-S."/>
            <person name="Hwang C.Y."/>
        </authorList>
    </citation>
    <scope>NUCLEOTIDE SEQUENCE</scope>
    <source>
        <strain evidence="2">KIGAM418</strain>
    </source>
</reference>
<dbReference type="RefSeq" id="WP_248251350.1">
    <property type="nucleotide sequence ID" value="NZ_JAIWJX010000002.1"/>
</dbReference>
<dbReference type="EMBL" id="JAIWJX010000002">
    <property type="protein sequence ID" value="MCK6255532.1"/>
    <property type="molecule type" value="Genomic_DNA"/>
</dbReference>
<comment type="caution">
    <text evidence="2">The sequence shown here is derived from an EMBL/GenBank/DDBJ whole genome shotgun (WGS) entry which is preliminary data.</text>
</comment>
<protein>
    <submittedName>
        <fullName evidence="2">DUF2500 domain-containing protein</fullName>
    </submittedName>
</protein>
<dbReference type="Pfam" id="PF10694">
    <property type="entry name" value="DUF2500"/>
    <property type="match status" value="1"/>
</dbReference>
<evidence type="ECO:0000256" key="1">
    <source>
        <dbReference type="SAM" id="Phobius"/>
    </source>
</evidence>
<dbReference type="InterPro" id="IPR019635">
    <property type="entry name" value="DUF2500"/>
</dbReference>